<evidence type="ECO:0000313" key="4">
    <source>
        <dbReference type="Proteomes" id="UP000231379"/>
    </source>
</evidence>
<feature type="region of interest" description="Disordered" evidence="1">
    <location>
        <begin position="464"/>
        <end position="499"/>
    </location>
</feature>
<reference evidence="4" key="1">
    <citation type="submission" date="2017-09" db="EMBL/GenBank/DDBJ databases">
        <title>Depth-based differentiation of microbial function through sediment-hosted aquifers and enrichment of novel symbionts in the deep terrestrial subsurface.</title>
        <authorList>
            <person name="Probst A.J."/>
            <person name="Ladd B."/>
            <person name="Jarett J.K."/>
            <person name="Geller-Mcgrath D.E."/>
            <person name="Sieber C.M.K."/>
            <person name="Emerson J.B."/>
            <person name="Anantharaman K."/>
            <person name="Thomas B.C."/>
            <person name="Malmstrom R."/>
            <person name="Stieglmeier M."/>
            <person name="Klingl A."/>
            <person name="Woyke T."/>
            <person name="Ryan C.M."/>
            <person name="Banfield J.F."/>
        </authorList>
    </citation>
    <scope>NUCLEOTIDE SEQUENCE [LARGE SCALE GENOMIC DNA]</scope>
</reference>
<organism evidence="3 4">
    <name type="scientific">Candidatus Kaiserbacteria bacterium CG10_big_fil_rev_8_21_14_0_10_59_10</name>
    <dbReference type="NCBI Taxonomy" id="1974612"/>
    <lineage>
        <taxon>Bacteria</taxon>
        <taxon>Candidatus Kaiseribacteriota</taxon>
    </lineage>
</organism>
<name>A0A2H0U777_9BACT</name>
<dbReference type="AlphaFoldDB" id="A0A2H0U777"/>
<dbReference type="Proteomes" id="UP000231379">
    <property type="component" value="Unassembled WGS sequence"/>
</dbReference>
<accession>A0A2H0U777</accession>
<evidence type="ECO:0000256" key="2">
    <source>
        <dbReference type="SAM" id="SignalP"/>
    </source>
</evidence>
<dbReference type="EMBL" id="PFBM01000021">
    <property type="protein sequence ID" value="PIR82268.1"/>
    <property type="molecule type" value="Genomic_DNA"/>
</dbReference>
<feature type="signal peptide" evidence="2">
    <location>
        <begin position="1"/>
        <end position="20"/>
    </location>
</feature>
<evidence type="ECO:0008006" key="5">
    <source>
        <dbReference type="Google" id="ProtNLM"/>
    </source>
</evidence>
<evidence type="ECO:0000313" key="3">
    <source>
        <dbReference type="EMBL" id="PIR82268.1"/>
    </source>
</evidence>
<comment type="caution">
    <text evidence="3">The sequence shown here is derived from an EMBL/GenBank/DDBJ whole genome shotgun (WGS) entry which is preliminary data.</text>
</comment>
<protein>
    <recommendedName>
        <fullName evidence="5">Transglycosylase SLT domain-containing protein</fullName>
    </recommendedName>
</protein>
<feature type="chain" id="PRO_5013903791" description="Transglycosylase SLT domain-containing protein" evidence="2">
    <location>
        <begin position="21"/>
        <end position="616"/>
    </location>
</feature>
<gene>
    <name evidence="3" type="ORF">COU20_03895</name>
</gene>
<sequence>MRIAAVLVFLAVFWGGTADAARPDLESAALTGSGNHCEDESVTAPRAGTGGKPEVKKEGADKEPTSCTCQADGTGGGTVYYRDPSGNELYTLNKCDPRYAKSIGRLRGGESMSSLLKDLAVQGLSRDAITNETSNSDLQKVLDSFDPSGALRVTDENRADVIDLLRKSAVGDTVGAQAAAKRLGLNPNLFSDVEMLQPADRFNKYSAAMSEAQRQLGQGIVRGDTFAPAATSIVNNPRGQPRYPVQNLRNGQRVDPRAIGEAAADARARVCATVRVCYVTPEAQFATLMNETNGNVRAIGDNGGSHSLAQAYARQSGFSNYLSRYRNVFGEDYVLHRINLKDRSINPEWIASQSMRMQAIILQDKAQSVGGSFPRALVAYNGSGPHAVAYGARALGNAAALQVGAANPYWQAAYNASKSGAPTITNLAAHDIPAISGLGSPFGFAGSGASGIFGLGTGMPTTIGRPASVGQPTPIGQPAGGGAPAAGAGGVPAGRPQQPLQTVPVSQILQQQGGTGQARPPVPEPAVVTIIPQQKAVSAGTPINVAWSSVGVAAVSCRVLARDSAGTERVIEQGVNEGSQPVRTDDFAAGPVTFTLRCAAAATGQPVEKSAVSEIR</sequence>
<feature type="compositionally biased region" description="Basic and acidic residues" evidence="1">
    <location>
        <begin position="53"/>
        <end position="64"/>
    </location>
</feature>
<keyword evidence="2" id="KW-0732">Signal</keyword>
<feature type="compositionally biased region" description="Gly residues" evidence="1">
    <location>
        <begin position="478"/>
        <end position="492"/>
    </location>
</feature>
<feature type="region of interest" description="Disordered" evidence="1">
    <location>
        <begin position="30"/>
        <end position="68"/>
    </location>
</feature>
<proteinExistence type="predicted"/>
<evidence type="ECO:0000256" key="1">
    <source>
        <dbReference type="SAM" id="MobiDB-lite"/>
    </source>
</evidence>